<dbReference type="AlphaFoldDB" id="D7SS39"/>
<name>D7SS39_VITVI</name>
<proteinExistence type="predicted"/>
<accession>D7SS39</accession>
<protein>
    <submittedName>
        <fullName evidence="2">Uncharacterized protein</fullName>
    </submittedName>
</protein>
<organism evidence="2 3">
    <name type="scientific">Vitis vinifera</name>
    <name type="common">Grape</name>
    <dbReference type="NCBI Taxonomy" id="29760"/>
    <lineage>
        <taxon>Eukaryota</taxon>
        <taxon>Viridiplantae</taxon>
        <taxon>Streptophyta</taxon>
        <taxon>Embryophyta</taxon>
        <taxon>Tracheophyta</taxon>
        <taxon>Spermatophyta</taxon>
        <taxon>Magnoliopsida</taxon>
        <taxon>eudicotyledons</taxon>
        <taxon>Gunneridae</taxon>
        <taxon>Pentapetalae</taxon>
        <taxon>rosids</taxon>
        <taxon>Vitales</taxon>
        <taxon>Vitaceae</taxon>
        <taxon>Viteae</taxon>
        <taxon>Vitis</taxon>
    </lineage>
</organism>
<sequence length="74" mass="9227">MLMILINYYLIMILICNINVLCHYILMRKSILKKKNSWREFFFSYFCLYQVTRFFLYQTTFFGCFLWSFTIKAM</sequence>
<reference evidence="3" key="1">
    <citation type="journal article" date="2007" name="Nature">
        <title>The grapevine genome sequence suggests ancestral hexaploidization in major angiosperm phyla.</title>
        <authorList>
            <consortium name="The French-Italian Public Consortium for Grapevine Genome Characterization."/>
            <person name="Jaillon O."/>
            <person name="Aury J.-M."/>
            <person name="Noel B."/>
            <person name="Policriti A."/>
            <person name="Clepet C."/>
            <person name="Casagrande A."/>
            <person name="Choisne N."/>
            <person name="Aubourg S."/>
            <person name="Vitulo N."/>
            <person name="Jubin C."/>
            <person name="Vezzi A."/>
            <person name="Legeai F."/>
            <person name="Hugueney P."/>
            <person name="Dasilva C."/>
            <person name="Horner D."/>
            <person name="Mica E."/>
            <person name="Jublot D."/>
            <person name="Poulain J."/>
            <person name="Bruyere C."/>
            <person name="Billault A."/>
            <person name="Segurens B."/>
            <person name="Gouyvenoux M."/>
            <person name="Ugarte E."/>
            <person name="Cattonaro F."/>
            <person name="Anthouard V."/>
            <person name="Vico V."/>
            <person name="Del Fabbro C."/>
            <person name="Alaux M."/>
            <person name="Di Gaspero G."/>
            <person name="Dumas V."/>
            <person name="Felice N."/>
            <person name="Paillard S."/>
            <person name="Juman I."/>
            <person name="Moroldo M."/>
            <person name="Scalabrin S."/>
            <person name="Canaguier A."/>
            <person name="Le Clainche I."/>
            <person name="Malacrida G."/>
            <person name="Durand E."/>
            <person name="Pesole G."/>
            <person name="Laucou V."/>
            <person name="Chatelet P."/>
            <person name="Merdinoglu D."/>
            <person name="Delledonne M."/>
            <person name="Pezzotti M."/>
            <person name="Lecharny A."/>
            <person name="Scarpelli C."/>
            <person name="Artiguenave F."/>
            <person name="Pe M.E."/>
            <person name="Valle G."/>
            <person name="Morgante M."/>
            <person name="Caboche M."/>
            <person name="Adam-Blondon A.-F."/>
            <person name="Weissenbach J."/>
            <person name="Quetier F."/>
            <person name="Wincker P."/>
        </authorList>
    </citation>
    <scope>NUCLEOTIDE SEQUENCE [LARGE SCALE GENOMIC DNA]</scope>
    <source>
        <strain evidence="3">cv. Pinot noir / PN40024</strain>
    </source>
</reference>
<feature type="transmembrane region" description="Helical" evidence="1">
    <location>
        <begin position="46"/>
        <end position="69"/>
    </location>
</feature>
<feature type="transmembrane region" description="Helical" evidence="1">
    <location>
        <begin position="6"/>
        <end position="26"/>
    </location>
</feature>
<evidence type="ECO:0000256" key="1">
    <source>
        <dbReference type="SAM" id="Phobius"/>
    </source>
</evidence>
<dbReference type="PaxDb" id="29760-VIT_09s0054g00380.t01"/>
<keyword evidence="1" id="KW-0812">Transmembrane</keyword>
<dbReference type="InParanoid" id="D7SS39"/>
<dbReference type="HOGENOM" id="CLU_2692866_0_0_1"/>
<evidence type="ECO:0000313" key="3">
    <source>
        <dbReference type="Proteomes" id="UP000009183"/>
    </source>
</evidence>
<gene>
    <name evidence="2" type="ordered locus">VIT_09s0054g00380</name>
</gene>
<evidence type="ECO:0000313" key="2">
    <source>
        <dbReference type="EMBL" id="CBI18471.3"/>
    </source>
</evidence>
<keyword evidence="3" id="KW-1185">Reference proteome</keyword>
<dbReference type="EMBL" id="FN594972">
    <property type="protein sequence ID" value="CBI18471.3"/>
    <property type="molecule type" value="Genomic_DNA"/>
</dbReference>
<dbReference type="Proteomes" id="UP000009183">
    <property type="component" value="Chromosome 9"/>
</dbReference>
<keyword evidence="1" id="KW-0472">Membrane</keyword>
<keyword evidence="1" id="KW-1133">Transmembrane helix</keyword>